<keyword evidence="1" id="KW-0472">Membrane</keyword>
<evidence type="ECO:0000256" key="1">
    <source>
        <dbReference type="SAM" id="Phobius"/>
    </source>
</evidence>
<protein>
    <recommendedName>
        <fullName evidence="4">DUF4149 domain-containing protein</fullName>
    </recommendedName>
</protein>
<keyword evidence="1" id="KW-1133">Transmembrane helix</keyword>
<dbReference type="RefSeq" id="WP_194538798.1">
    <property type="nucleotide sequence ID" value="NZ_JACEFB010000010.1"/>
</dbReference>
<proteinExistence type="predicted"/>
<feature type="transmembrane region" description="Helical" evidence="1">
    <location>
        <begin position="82"/>
        <end position="105"/>
    </location>
</feature>
<feature type="transmembrane region" description="Helical" evidence="1">
    <location>
        <begin position="125"/>
        <end position="148"/>
    </location>
</feature>
<feature type="transmembrane region" description="Helical" evidence="1">
    <location>
        <begin position="51"/>
        <end position="70"/>
    </location>
</feature>
<keyword evidence="3" id="KW-1185">Reference proteome</keyword>
<evidence type="ECO:0008006" key="4">
    <source>
        <dbReference type="Google" id="ProtNLM"/>
    </source>
</evidence>
<accession>A0A7V8VFH0</accession>
<feature type="transmembrane region" description="Helical" evidence="1">
    <location>
        <begin position="7"/>
        <end position="31"/>
    </location>
</feature>
<gene>
    <name evidence="2" type="ORF">H0921_12915</name>
</gene>
<dbReference type="EMBL" id="JACEFB010000010">
    <property type="protein sequence ID" value="MBA2227060.1"/>
    <property type="molecule type" value="Genomic_DNA"/>
</dbReference>
<comment type="caution">
    <text evidence="2">The sequence shown here is derived from an EMBL/GenBank/DDBJ whole genome shotgun (WGS) entry which is preliminary data.</text>
</comment>
<organism evidence="2 3">
    <name type="scientific">Thermogemmata fonticola</name>
    <dbReference type="NCBI Taxonomy" id="2755323"/>
    <lineage>
        <taxon>Bacteria</taxon>
        <taxon>Pseudomonadati</taxon>
        <taxon>Planctomycetota</taxon>
        <taxon>Planctomycetia</taxon>
        <taxon>Gemmatales</taxon>
        <taxon>Gemmataceae</taxon>
        <taxon>Thermogemmata</taxon>
    </lineage>
</organism>
<dbReference type="Proteomes" id="UP000542342">
    <property type="component" value="Unassembled WGS sequence"/>
</dbReference>
<reference evidence="2 3" key="1">
    <citation type="submission" date="2020-07" db="EMBL/GenBank/DDBJ databases">
        <title>Thermogemmata thermophila gen. nov., sp. nov., a novel moderate thermophilic planctomycete from a Kamchatka hot spring.</title>
        <authorList>
            <person name="Elcheninov A.G."/>
            <person name="Podosokorskaya O.A."/>
            <person name="Kovaleva O.L."/>
            <person name="Novikov A."/>
            <person name="Bonch-Osmolovskaya E.A."/>
            <person name="Toshchakov S.V."/>
            <person name="Kublanov I.V."/>
        </authorList>
    </citation>
    <scope>NUCLEOTIDE SEQUENCE [LARGE SCALE GENOMIC DNA]</scope>
    <source>
        <strain evidence="2 3">2918</strain>
    </source>
</reference>
<evidence type="ECO:0000313" key="2">
    <source>
        <dbReference type="EMBL" id="MBA2227060.1"/>
    </source>
</evidence>
<keyword evidence="1" id="KW-0812">Transmembrane</keyword>
<dbReference type="AlphaFoldDB" id="A0A7V8VFH0"/>
<evidence type="ECO:0000313" key="3">
    <source>
        <dbReference type="Proteomes" id="UP000542342"/>
    </source>
</evidence>
<name>A0A7V8VFH0_9BACT</name>
<sequence length="156" mass="17950">MTLFRRYLVVYSLMLWQGGFVFYSAIVVPVGTATLGSAAAQGAITARVVEALHLLGVVSLALLLWDMLAGEDPILSRRLARWIGWLIAAISHGLLLYFHFLLLNFMDPQRRYVVIHPPFYPIHQLYLWTSTIQWIVISVWLFLTIMAWKYVEDRKA</sequence>